<keyword evidence="3 7" id="KW-0812">Transmembrane</keyword>
<keyword evidence="5 7" id="KW-0472">Membrane</keyword>
<dbReference type="SUPFAM" id="SSF103473">
    <property type="entry name" value="MFS general substrate transporter"/>
    <property type="match status" value="1"/>
</dbReference>
<reference evidence="9 10" key="1">
    <citation type="journal article" date="2013" name="MBio">
        <title>Genome sequencing of the plant pathogen Taphrina deformans, the causal agent of peach leaf curl.</title>
        <authorList>
            <person name="Cisse O.H."/>
            <person name="Almeida J.M.G.C.F."/>
            <person name="Fonseca A."/>
            <person name="Kumar A.A."/>
            <person name="Salojaervi J."/>
            <person name="Overmyer K."/>
            <person name="Hauser P.M."/>
            <person name="Pagni M."/>
        </authorList>
    </citation>
    <scope>NUCLEOTIDE SEQUENCE [LARGE SCALE GENOMIC DNA]</scope>
    <source>
        <strain evidence="10">PYCC 5710 / ATCC 11124 / CBS 356.35 / IMI 108563 / JCM 9778 / NBRC 8474</strain>
    </source>
</reference>
<feature type="transmembrane region" description="Helical" evidence="7">
    <location>
        <begin position="69"/>
        <end position="89"/>
    </location>
</feature>
<keyword evidence="4 7" id="KW-1133">Transmembrane helix</keyword>
<dbReference type="AlphaFoldDB" id="R4XCR8"/>
<dbReference type="Pfam" id="PF07690">
    <property type="entry name" value="MFS_1"/>
    <property type="match status" value="1"/>
</dbReference>
<feature type="transmembrane region" description="Helical" evidence="7">
    <location>
        <begin position="226"/>
        <end position="247"/>
    </location>
</feature>
<evidence type="ECO:0000256" key="3">
    <source>
        <dbReference type="ARBA" id="ARBA00022692"/>
    </source>
</evidence>
<comment type="caution">
    <text evidence="9">The sequence shown here is derived from an EMBL/GenBank/DDBJ whole genome shotgun (WGS) entry which is preliminary data.</text>
</comment>
<feature type="transmembrane region" description="Helical" evidence="7">
    <location>
        <begin position="194"/>
        <end position="214"/>
    </location>
</feature>
<gene>
    <name evidence="9" type="ORF">TAPDE_003859</name>
</gene>
<dbReference type="VEuPathDB" id="FungiDB:TAPDE_003859"/>
<comment type="subcellular location">
    <subcellularLocation>
        <location evidence="1">Membrane</location>
        <topology evidence="1">Multi-pass membrane protein</topology>
    </subcellularLocation>
</comment>
<feature type="transmembrane region" description="Helical" evidence="7">
    <location>
        <begin position="442"/>
        <end position="471"/>
    </location>
</feature>
<evidence type="ECO:0000313" key="9">
    <source>
        <dbReference type="EMBL" id="CCG83650.1"/>
    </source>
</evidence>
<dbReference type="PANTHER" id="PTHR23502:SF49">
    <property type="entry name" value="MAJOR FACILITATOR SUPERFAMILY (MFS) PROFILE DOMAIN-CONTAINING PROTEIN"/>
    <property type="match status" value="1"/>
</dbReference>
<dbReference type="InterPro" id="IPR036259">
    <property type="entry name" value="MFS_trans_sf"/>
</dbReference>
<feature type="transmembrane region" description="Helical" evidence="7">
    <location>
        <begin position="166"/>
        <end position="187"/>
    </location>
</feature>
<feature type="compositionally biased region" description="Basic and acidic residues" evidence="6">
    <location>
        <begin position="10"/>
        <end position="30"/>
    </location>
</feature>
<protein>
    <submittedName>
        <fullName evidence="9">MFS multidrug transporter</fullName>
    </submittedName>
</protein>
<proteinExistence type="predicted"/>
<dbReference type="GO" id="GO:0005886">
    <property type="term" value="C:plasma membrane"/>
    <property type="evidence" value="ECO:0007669"/>
    <property type="project" value="TreeGrafter"/>
</dbReference>
<sequence>MTIGDSEASNTKENRDVEMGREEAAIEGIDRSEKTRAGPVHINTDVYLVEWDGPDDPENPQNWSFARKAWLTALLSMICLVCTFASSIFSTAQHAAGLHFGQPDEVMNLATTLFLFGYAVGPAIFAPLSEKLGRKVPLLGGYFLFAIFTVAGATSKDVQTLMLCRFFSGVTGSSPLVLVAAMFADFWSSEVRGIAVCLFSVMVFVGPSVAPVVGSFIVQSYLGWRWTLYITSIMAFTMLILGVVFITESYPSTILARRAGERRVSTGNFAWHHKSEEKPFRVGEIVTVYLTRPLHMLVKEPIVLLLSVYVAFVYAILYLMLEAVPIAFVRGRGWSNAIATLPFISIIIGCFAGAAVIIGFNPYYIRMMKANQGRPVPKARLPPMIIGGFVFPTGFFIFAWTADIKDGSVFWLAPCIGLALIGGGILLIFLQALNYLIDVYLMYAASAIAANTMLRSALAGIFPLVAGYMFVNMTVKWAATLLGLLALVMAPIPLLFYHFDVQLRRTSKFSMNKAA</sequence>
<dbReference type="OrthoDB" id="446368at2759"/>
<dbReference type="GO" id="GO:1903711">
    <property type="term" value="P:spermidine transmembrane transport"/>
    <property type="evidence" value="ECO:0007669"/>
    <property type="project" value="UniProtKB-ARBA"/>
</dbReference>
<dbReference type="FunFam" id="1.20.1250.20:FF:000011">
    <property type="entry name" value="MFS multidrug transporter, putative"/>
    <property type="match status" value="1"/>
</dbReference>
<keyword evidence="2" id="KW-0813">Transport</keyword>
<feature type="transmembrane region" description="Helical" evidence="7">
    <location>
        <begin position="408"/>
        <end position="430"/>
    </location>
</feature>
<feature type="domain" description="Major facilitator superfamily (MFS) profile" evidence="8">
    <location>
        <begin position="71"/>
        <end position="505"/>
    </location>
</feature>
<dbReference type="GO" id="GO:0022857">
    <property type="term" value="F:transmembrane transporter activity"/>
    <property type="evidence" value="ECO:0007669"/>
    <property type="project" value="InterPro"/>
</dbReference>
<feature type="transmembrane region" description="Helical" evidence="7">
    <location>
        <begin position="381"/>
        <end position="402"/>
    </location>
</feature>
<accession>R4XCR8</accession>
<dbReference type="Proteomes" id="UP000013776">
    <property type="component" value="Unassembled WGS sequence"/>
</dbReference>
<evidence type="ECO:0000313" key="10">
    <source>
        <dbReference type="Proteomes" id="UP000013776"/>
    </source>
</evidence>
<feature type="transmembrane region" description="Helical" evidence="7">
    <location>
        <begin position="302"/>
        <end position="321"/>
    </location>
</feature>
<dbReference type="PROSITE" id="PS50850">
    <property type="entry name" value="MFS"/>
    <property type="match status" value="1"/>
</dbReference>
<evidence type="ECO:0000256" key="6">
    <source>
        <dbReference type="SAM" id="MobiDB-lite"/>
    </source>
</evidence>
<feature type="transmembrane region" description="Helical" evidence="7">
    <location>
        <begin position="477"/>
        <end position="499"/>
    </location>
</feature>
<keyword evidence="10" id="KW-1185">Reference proteome</keyword>
<feature type="region of interest" description="Disordered" evidence="6">
    <location>
        <begin position="1"/>
        <end position="30"/>
    </location>
</feature>
<feature type="transmembrane region" description="Helical" evidence="7">
    <location>
        <begin position="109"/>
        <end position="129"/>
    </location>
</feature>
<evidence type="ECO:0000256" key="2">
    <source>
        <dbReference type="ARBA" id="ARBA00022448"/>
    </source>
</evidence>
<dbReference type="EMBL" id="CAHR02000165">
    <property type="protein sequence ID" value="CCG83650.1"/>
    <property type="molecule type" value="Genomic_DNA"/>
</dbReference>
<evidence type="ECO:0000256" key="7">
    <source>
        <dbReference type="SAM" id="Phobius"/>
    </source>
</evidence>
<feature type="transmembrane region" description="Helical" evidence="7">
    <location>
        <begin position="136"/>
        <end position="154"/>
    </location>
</feature>
<dbReference type="InterPro" id="IPR020846">
    <property type="entry name" value="MFS_dom"/>
</dbReference>
<evidence type="ECO:0000256" key="5">
    <source>
        <dbReference type="ARBA" id="ARBA00023136"/>
    </source>
</evidence>
<dbReference type="InterPro" id="IPR011701">
    <property type="entry name" value="MFS"/>
</dbReference>
<evidence type="ECO:0000259" key="8">
    <source>
        <dbReference type="PROSITE" id="PS50850"/>
    </source>
</evidence>
<dbReference type="eggNOG" id="KOG0255">
    <property type="taxonomic scope" value="Eukaryota"/>
</dbReference>
<dbReference type="STRING" id="1097556.R4XCR8"/>
<dbReference type="CDD" id="cd17323">
    <property type="entry name" value="MFS_Tpo1_MDR_like"/>
    <property type="match status" value="1"/>
</dbReference>
<dbReference type="PANTHER" id="PTHR23502">
    <property type="entry name" value="MAJOR FACILITATOR SUPERFAMILY"/>
    <property type="match status" value="1"/>
</dbReference>
<organism evidence="9 10">
    <name type="scientific">Taphrina deformans (strain PYCC 5710 / ATCC 11124 / CBS 356.35 / IMI 108563 / JCM 9778 / NBRC 8474)</name>
    <name type="common">Peach leaf curl fungus</name>
    <name type="synonym">Lalaria deformans</name>
    <dbReference type="NCBI Taxonomy" id="1097556"/>
    <lineage>
        <taxon>Eukaryota</taxon>
        <taxon>Fungi</taxon>
        <taxon>Dikarya</taxon>
        <taxon>Ascomycota</taxon>
        <taxon>Taphrinomycotina</taxon>
        <taxon>Taphrinomycetes</taxon>
        <taxon>Taphrinales</taxon>
        <taxon>Taphrinaceae</taxon>
        <taxon>Taphrina</taxon>
    </lineage>
</organism>
<evidence type="ECO:0000256" key="1">
    <source>
        <dbReference type="ARBA" id="ARBA00004141"/>
    </source>
</evidence>
<name>R4XCR8_TAPDE</name>
<dbReference type="Gene3D" id="1.20.1250.20">
    <property type="entry name" value="MFS general substrate transporter like domains"/>
    <property type="match status" value="1"/>
</dbReference>
<dbReference type="GO" id="GO:1903710">
    <property type="term" value="P:spermine transmembrane transport"/>
    <property type="evidence" value="ECO:0007669"/>
    <property type="project" value="UniProtKB-ARBA"/>
</dbReference>
<evidence type="ECO:0000256" key="4">
    <source>
        <dbReference type="ARBA" id="ARBA00022989"/>
    </source>
</evidence>
<feature type="transmembrane region" description="Helical" evidence="7">
    <location>
        <begin position="341"/>
        <end position="360"/>
    </location>
</feature>